<reference evidence="1 2" key="1">
    <citation type="submission" date="2021-07" db="EMBL/GenBank/DDBJ databases">
        <title>Genome data of Colletotrichum spaethianum.</title>
        <authorList>
            <person name="Utami Y.D."/>
            <person name="Hiruma K."/>
        </authorList>
    </citation>
    <scope>NUCLEOTIDE SEQUENCE [LARGE SCALE GENOMIC DNA]</scope>
    <source>
        <strain evidence="1 2">MAFF 242679</strain>
    </source>
</reference>
<dbReference type="Proteomes" id="UP001055172">
    <property type="component" value="Unassembled WGS sequence"/>
</dbReference>
<name>A0AA37GTV0_9PEZI</name>
<dbReference type="EMBL" id="BPPX01000021">
    <property type="protein sequence ID" value="GJC86286.1"/>
    <property type="molecule type" value="Genomic_DNA"/>
</dbReference>
<gene>
    <name evidence="1" type="ORF">ColLi_09124</name>
</gene>
<comment type="caution">
    <text evidence="1">The sequence shown here is derived from an EMBL/GenBank/DDBJ whole genome shotgun (WGS) entry which is preliminary data.</text>
</comment>
<evidence type="ECO:0000313" key="1">
    <source>
        <dbReference type="EMBL" id="GJC86286.1"/>
    </source>
</evidence>
<organism evidence="1 2">
    <name type="scientific">Colletotrichum liriopes</name>
    <dbReference type="NCBI Taxonomy" id="708192"/>
    <lineage>
        <taxon>Eukaryota</taxon>
        <taxon>Fungi</taxon>
        <taxon>Dikarya</taxon>
        <taxon>Ascomycota</taxon>
        <taxon>Pezizomycotina</taxon>
        <taxon>Sordariomycetes</taxon>
        <taxon>Hypocreomycetidae</taxon>
        <taxon>Glomerellales</taxon>
        <taxon>Glomerellaceae</taxon>
        <taxon>Colletotrichum</taxon>
        <taxon>Colletotrichum spaethianum species complex</taxon>
    </lineage>
</organism>
<sequence length="61" mass="6315">MSAATYLAGMYAALSSFQIGSSTLLRTSACQWVLACHPRGVVVLLLPSACGSSTDTLDIAH</sequence>
<protein>
    <submittedName>
        <fullName evidence="1">Uncharacterized protein</fullName>
    </submittedName>
</protein>
<dbReference type="AlphaFoldDB" id="A0AA37GTV0"/>
<evidence type="ECO:0000313" key="2">
    <source>
        <dbReference type="Proteomes" id="UP001055172"/>
    </source>
</evidence>
<accession>A0AA37GTV0</accession>
<keyword evidence="2" id="KW-1185">Reference proteome</keyword>
<proteinExistence type="predicted"/>